<evidence type="ECO:0000313" key="5">
    <source>
        <dbReference type="EMBL" id="RGV34630.1"/>
    </source>
</evidence>
<dbReference type="AlphaFoldDB" id="A0A412X2B0"/>
<name>A0A412X2B0_BACUN</name>
<gene>
    <name evidence="5" type="ORF">DWW14_22485</name>
</gene>
<dbReference type="SMART" id="SM00411">
    <property type="entry name" value="BHL"/>
    <property type="match status" value="1"/>
</dbReference>
<dbReference type="CDD" id="cd13836">
    <property type="entry name" value="IHF_B"/>
    <property type="match status" value="1"/>
</dbReference>
<dbReference type="PANTHER" id="PTHR33175:SF3">
    <property type="entry name" value="DNA-BINDING PROTEIN HU-BETA"/>
    <property type="match status" value="1"/>
</dbReference>
<evidence type="ECO:0000256" key="2">
    <source>
        <dbReference type="ARBA" id="ARBA00023067"/>
    </source>
</evidence>
<keyword evidence="2" id="KW-0226">DNA condensation</keyword>
<accession>A0A412X2B0</accession>
<dbReference type="Pfam" id="PF00216">
    <property type="entry name" value="Bac_DNA_binding"/>
    <property type="match status" value="1"/>
</dbReference>
<dbReference type="InterPro" id="IPR010992">
    <property type="entry name" value="IHF-like_DNA-bd_dom_sf"/>
</dbReference>
<dbReference type="GO" id="GO:0030261">
    <property type="term" value="P:chromosome condensation"/>
    <property type="evidence" value="ECO:0007669"/>
    <property type="project" value="UniProtKB-KW"/>
</dbReference>
<organism evidence="5 6">
    <name type="scientific">Bacteroides uniformis</name>
    <dbReference type="NCBI Taxonomy" id="820"/>
    <lineage>
        <taxon>Bacteria</taxon>
        <taxon>Pseudomonadati</taxon>
        <taxon>Bacteroidota</taxon>
        <taxon>Bacteroidia</taxon>
        <taxon>Bacteroidales</taxon>
        <taxon>Bacteroidaceae</taxon>
        <taxon>Bacteroides</taxon>
    </lineage>
</organism>
<comment type="caution">
    <text evidence="5">The sequence shown here is derived from an EMBL/GenBank/DDBJ whole genome shotgun (WGS) entry which is preliminary data.</text>
</comment>
<proteinExistence type="inferred from homology"/>
<dbReference type="GO" id="GO:0030527">
    <property type="term" value="F:structural constituent of chromatin"/>
    <property type="evidence" value="ECO:0007669"/>
    <property type="project" value="InterPro"/>
</dbReference>
<keyword evidence="3" id="KW-0238">DNA-binding</keyword>
<dbReference type="InterPro" id="IPR000119">
    <property type="entry name" value="Hist_DNA-bd"/>
</dbReference>
<dbReference type="Gene3D" id="4.10.520.10">
    <property type="entry name" value="IHF-like DNA-binding proteins"/>
    <property type="match status" value="1"/>
</dbReference>
<comment type="similarity">
    <text evidence="1 4">Belongs to the bacterial histone-like protein family.</text>
</comment>
<sequence>MTKAEIVNEISLKTGTDRKEVLQIVEGFMDSVKTSLASGENVYLRGFGSFILKHRAEKVARNITKNTTMIVPAHDVPHFKPSRNFTLD</sequence>
<dbReference type="SUPFAM" id="SSF47729">
    <property type="entry name" value="IHF-like DNA-binding proteins"/>
    <property type="match status" value="1"/>
</dbReference>
<evidence type="ECO:0000256" key="1">
    <source>
        <dbReference type="ARBA" id="ARBA00010529"/>
    </source>
</evidence>
<protein>
    <submittedName>
        <fullName evidence="5">Integration host factor subunit beta</fullName>
    </submittedName>
</protein>
<dbReference type="GO" id="GO:0003677">
    <property type="term" value="F:DNA binding"/>
    <property type="evidence" value="ECO:0007669"/>
    <property type="project" value="UniProtKB-KW"/>
</dbReference>
<dbReference type="EMBL" id="QRZC01000048">
    <property type="protein sequence ID" value="RGV34630.1"/>
    <property type="molecule type" value="Genomic_DNA"/>
</dbReference>
<evidence type="ECO:0000256" key="3">
    <source>
        <dbReference type="ARBA" id="ARBA00023125"/>
    </source>
</evidence>
<dbReference type="GO" id="GO:0005829">
    <property type="term" value="C:cytosol"/>
    <property type="evidence" value="ECO:0007669"/>
    <property type="project" value="TreeGrafter"/>
</dbReference>
<reference evidence="5 6" key="1">
    <citation type="submission" date="2018-08" db="EMBL/GenBank/DDBJ databases">
        <title>A genome reference for cultivated species of the human gut microbiota.</title>
        <authorList>
            <person name="Zou Y."/>
            <person name="Xue W."/>
            <person name="Luo G."/>
        </authorList>
    </citation>
    <scope>NUCLEOTIDE SEQUENCE [LARGE SCALE GENOMIC DNA]</scope>
    <source>
        <strain evidence="5 6">AF14-42</strain>
    </source>
</reference>
<evidence type="ECO:0000256" key="4">
    <source>
        <dbReference type="RuleBase" id="RU003939"/>
    </source>
</evidence>
<dbReference type="Proteomes" id="UP000285343">
    <property type="component" value="Unassembled WGS sequence"/>
</dbReference>
<dbReference type="PANTHER" id="PTHR33175">
    <property type="entry name" value="DNA-BINDING PROTEIN HU"/>
    <property type="match status" value="1"/>
</dbReference>
<evidence type="ECO:0000313" key="6">
    <source>
        <dbReference type="Proteomes" id="UP000285343"/>
    </source>
</evidence>